<gene>
    <name evidence="4" type="ORF">CLODIP_2_CD16020</name>
</gene>
<dbReference type="FunFam" id="2.60.40.10:FF:000107">
    <property type="entry name" value="Myosin, light chain kinase a"/>
    <property type="match status" value="1"/>
</dbReference>
<keyword evidence="5" id="KW-1185">Reference proteome</keyword>
<dbReference type="PANTHER" id="PTHR47633">
    <property type="entry name" value="IMMUNOGLOBULIN"/>
    <property type="match status" value="1"/>
</dbReference>
<dbReference type="EMBL" id="CADEPI010000026">
    <property type="protein sequence ID" value="CAB3366571.1"/>
    <property type="molecule type" value="Genomic_DNA"/>
</dbReference>
<evidence type="ECO:0000259" key="3">
    <source>
        <dbReference type="PROSITE" id="PS50835"/>
    </source>
</evidence>
<dbReference type="InterPro" id="IPR013098">
    <property type="entry name" value="Ig_I-set"/>
</dbReference>
<dbReference type="SMART" id="SM00409">
    <property type="entry name" value="IG"/>
    <property type="match status" value="1"/>
</dbReference>
<evidence type="ECO:0000256" key="2">
    <source>
        <dbReference type="SAM" id="MobiDB-lite"/>
    </source>
</evidence>
<dbReference type="AlphaFoldDB" id="A0A8S1CGB9"/>
<proteinExistence type="predicted"/>
<feature type="domain" description="Ig-like" evidence="3">
    <location>
        <begin position="33"/>
        <end position="117"/>
    </location>
</feature>
<feature type="compositionally biased region" description="Polar residues" evidence="2">
    <location>
        <begin position="15"/>
        <end position="27"/>
    </location>
</feature>
<dbReference type="Proteomes" id="UP000494165">
    <property type="component" value="Unassembled WGS sequence"/>
</dbReference>
<keyword evidence="1" id="KW-0393">Immunoglobulin domain</keyword>
<evidence type="ECO:0000313" key="4">
    <source>
        <dbReference type="EMBL" id="CAB3366571.1"/>
    </source>
</evidence>
<evidence type="ECO:0000313" key="5">
    <source>
        <dbReference type="Proteomes" id="UP000494165"/>
    </source>
</evidence>
<evidence type="ECO:0000256" key="1">
    <source>
        <dbReference type="ARBA" id="ARBA00023319"/>
    </source>
</evidence>
<sequence>MEVKVKFRNGRAESRPSQASDSPSRCSKVQTVPSITRSLRDRRCCDGDTVTFECGLAPTPESSLDVRWEKDGKPLVIEGDLVAEQNSAFARLTILQVCPEDEGEYTCVVRSKLGKVTTSACLIVDVTASIWCLGSGSGLRLSGRRRTLCWLIAVVVKKEAEPGTACTSAHAWLAAGGGTAIPAAGACGGTLALAVSVSTVVPLLS</sequence>
<dbReference type="Gene3D" id="2.60.40.10">
    <property type="entry name" value="Immunoglobulins"/>
    <property type="match status" value="1"/>
</dbReference>
<dbReference type="InterPro" id="IPR013783">
    <property type="entry name" value="Ig-like_fold"/>
</dbReference>
<dbReference type="InterPro" id="IPR003599">
    <property type="entry name" value="Ig_sub"/>
</dbReference>
<dbReference type="SMART" id="SM00408">
    <property type="entry name" value="IGc2"/>
    <property type="match status" value="1"/>
</dbReference>
<feature type="compositionally biased region" description="Basic and acidic residues" evidence="2">
    <location>
        <begin position="1"/>
        <end position="14"/>
    </location>
</feature>
<feature type="region of interest" description="Disordered" evidence="2">
    <location>
        <begin position="1"/>
        <end position="27"/>
    </location>
</feature>
<dbReference type="PROSITE" id="PS50835">
    <property type="entry name" value="IG_LIKE"/>
    <property type="match status" value="1"/>
</dbReference>
<name>A0A8S1CGB9_9INSE</name>
<dbReference type="InterPro" id="IPR036179">
    <property type="entry name" value="Ig-like_dom_sf"/>
</dbReference>
<organism evidence="4 5">
    <name type="scientific">Cloeon dipterum</name>
    <dbReference type="NCBI Taxonomy" id="197152"/>
    <lineage>
        <taxon>Eukaryota</taxon>
        <taxon>Metazoa</taxon>
        <taxon>Ecdysozoa</taxon>
        <taxon>Arthropoda</taxon>
        <taxon>Hexapoda</taxon>
        <taxon>Insecta</taxon>
        <taxon>Pterygota</taxon>
        <taxon>Palaeoptera</taxon>
        <taxon>Ephemeroptera</taxon>
        <taxon>Pisciforma</taxon>
        <taxon>Baetidae</taxon>
        <taxon>Cloeon</taxon>
    </lineage>
</organism>
<dbReference type="Pfam" id="PF07679">
    <property type="entry name" value="I-set"/>
    <property type="match status" value="1"/>
</dbReference>
<accession>A0A8S1CGB9</accession>
<dbReference type="OrthoDB" id="6070751at2759"/>
<dbReference type="SUPFAM" id="SSF48726">
    <property type="entry name" value="Immunoglobulin"/>
    <property type="match status" value="1"/>
</dbReference>
<comment type="caution">
    <text evidence="4">The sequence shown here is derived from an EMBL/GenBank/DDBJ whole genome shotgun (WGS) entry which is preliminary data.</text>
</comment>
<dbReference type="InterPro" id="IPR003598">
    <property type="entry name" value="Ig_sub2"/>
</dbReference>
<protein>
    <recommendedName>
        <fullName evidence="3">Ig-like domain-containing protein</fullName>
    </recommendedName>
</protein>
<dbReference type="InterPro" id="IPR007110">
    <property type="entry name" value="Ig-like_dom"/>
</dbReference>
<reference evidence="4 5" key="1">
    <citation type="submission" date="2020-04" db="EMBL/GenBank/DDBJ databases">
        <authorList>
            <person name="Alioto T."/>
            <person name="Alioto T."/>
            <person name="Gomez Garrido J."/>
        </authorList>
    </citation>
    <scope>NUCLEOTIDE SEQUENCE [LARGE SCALE GENOMIC DNA]</scope>
</reference>